<reference evidence="2 3" key="1">
    <citation type="journal article" date="2020" name="New Microbes New Infect">
        <title>Sellimonas caecigallum sp. nov., description and genome sequence of a new member of the Sellimonas genus isolated from the cecum of feral chicken.</title>
        <authorList>
            <person name="Wongkuna S."/>
            <person name="Ghimire S."/>
            <person name="Antony L."/>
            <person name="Chankhamhaengdecha S."/>
            <person name="Janvilisri T."/>
            <person name="Scaria J."/>
        </authorList>
    </citation>
    <scope>NUCLEOTIDE SEQUENCE [LARGE SCALE GENOMIC DNA]</scope>
    <source>
        <strain evidence="2 3">SW451</strain>
    </source>
</reference>
<accession>A0ABS7L687</accession>
<comment type="caution">
    <text evidence="2">The sequence shown here is derived from an EMBL/GenBank/DDBJ whole genome shotgun (WGS) entry which is preliminary data.</text>
</comment>
<dbReference type="InterPro" id="IPR017342">
    <property type="entry name" value="S-AdoMet-dep_Met_synth_prd"/>
</dbReference>
<dbReference type="EMBL" id="VIRV01000006">
    <property type="protein sequence ID" value="MBY0758574.1"/>
    <property type="molecule type" value="Genomic_DNA"/>
</dbReference>
<sequence>MDRKIKEAIRYLGYGSHAIDEKTLAMIESSFEELEKIVRMRFIYRIFELSHEEGNRLRIGQWEIESKSLSKNMKGCGQVVVFAATLGTEADRLMRRYALTDMAKTVVIQACAAALLEEYCDACQDEISEQMWQEGYYLRPRFSPGYGDFDIRHQERLLGLLDAGKSIGLTMTESCMLVPTKSVTALIGASTTKTACHRQGCEVCEKTDCIYRRDSR</sequence>
<dbReference type="RefSeq" id="WP_087211349.1">
    <property type="nucleotide sequence ID" value="NZ_CP173660.1"/>
</dbReference>
<dbReference type="Gene3D" id="3.40.109.40">
    <property type="match status" value="1"/>
</dbReference>
<dbReference type="PIRSF" id="PIRSF037984">
    <property type="entry name" value="Met_synth_TM0269_prd"/>
    <property type="match status" value="1"/>
</dbReference>
<dbReference type="InterPro" id="IPR037010">
    <property type="entry name" value="VitB12-dep_Met_synth_activ_sf"/>
</dbReference>
<evidence type="ECO:0000259" key="1">
    <source>
        <dbReference type="Pfam" id="PF02965"/>
    </source>
</evidence>
<dbReference type="Pfam" id="PF02965">
    <property type="entry name" value="Met_synt_B12"/>
    <property type="match status" value="1"/>
</dbReference>
<gene>
    <name evidence="2" type="ORF">FLB61_05640</name>
</gene>
<dbReference type="Proteomes" id="UP000779049">
    <property type="component" value="Unassembled WGS sequence"/>
</dbReference>
<keyword evidence="3" id="KW-1185">Reference proteome</keyword>
<protein>
    <submittedName>
        <fullName evidence="2">Vitamin B12 dependent methionine synthase activation subunit</fullName>
    </submittedName>
</protein>
<dbReference type="SUPFAM" id="SSF56507">
    <property type="entry name" value="Methionine synthase activation domain-like"/>
    <property type="match status" value="1"/>
</dbReference>
<feature type="domain" description="AdoMet activation" evidence="1">
    <location>
        <begin position="79"/>
        <end position="191"/>
    </location>
</feature>
<evidence type="ECO:0000313" key="3">
    <source>
        <dbReference type="Proteomes" id="UP000779049"/>
    </source>
</evidence>
<proteinExistence type="predicted"/>
<dbReference type="InterPro" id="IPR004223">
    <property type="entry name" value="VitB12-dep_Met_synth_activ_dom"/>
</dbReference>
<name>A0ABS7L687_9FIRM</name>
<organism evidence="2 3">
    <name type="scientific">Sellimonas caecigallum</name>
    <dbReference type="NCBI Taxonomy" id="2592333"/>
    <lineage>
        <taxon>Bacteria</taxon>
        <taxon>Bacillati</taxon>
        <taxon>Bacillota</taxon>
        <taxon>Clostridia</taxon>
        <taxon>Lachnospirales</taxon>
        <taxon>Lachnospiraceae</taxon>
        <taxon>Sellimonas</taxon>
    </lineage>
</organism>
<evidence type="ECO:0000313" key="2">
    <source>
        <dbReference type="EMBL" id="MBY0758574.1"/>
    </source>
</evidence>